<dbReference type="Proteomes" id="UP000177583">
    <property type="component" value="Unassembled WGS sequence"/>
</dbReference>
<dbReference type="InterPro" id="IPR050855">
    <property type="entry name" value="NDM-1-like"/>
</dbReference>
<dbReference type="InterPro" id="IPR036866">
    <property type="entry name" value="RibonucZ/Hydroxyglut_hydro"/>
</dbReference>
<accession>A0A1F6GZM2</accession>
<evidence type="ECO:0000313" key="2">
    <source>
        <dbReference type="EMBL" id="OGH03613.1"/>
    </source>
</evidence>
<dbReference type="AlphaFoldDB" id="A0A1F6GZM2"/>
<dbReference type="SUPFAM" id="SSF56281">
    <property type="entry name" value="Metallo-hydrolase/oxidoreductase"/>
    <property type="match status" value="1"/>
</dbReference>
<dbReference type="PANTHER" id="PTHR42951:SF22">
    <property type="entry name" value="METALLO BETA-LACTAMASE SUPERFAMILY LIPOPROTEIN"/>
    <property type="match status" value="1"/>
</dbReference>
<feature type="domain" description="Metallo-beta-lactamase" evidence="1">
    <location>
        <begin position="20"/>
        <end position="226"/>
    </location>
</feature>
<dbReference type="InterPro" id="IPR001279">
    <property type="entry name" value="Metallo-B-lactamas"/>
</dbReference>
<dbReference type="EMBL" id="MFNF01000014">
    <property type="protein sequence ID" value="OGH03613.1"/>
    <property type="molecule type" value="Genomic_DNA"/>
</dbReference>
<evidence type="ECO:0000313" key="3">
    <source>
        <dbReference type="Proteomes" id="UP000177583"/>
    </source>
</evidence>
<dbReference type="Gene3D" id="3.60.15.10">
    <property type="entry name" value="Ribonuclease Z/Hydroxyacylglutathione hydrolase-like"/>
    <property type="match status" value="1"/>
</dbReference>
<dbReference type="Pfam" id="PF00753">
    <property type="entry name" value="Lactamase_B"/>
    <property type="match status" value="1"/>
</dbReference>
<evidence type="ECO:0000259" key="1">
    <source>
        <dbReference type="SMART" id="SM00849"/>
    </source>
</evidence>
<proteinExistence type="predicted"/>
<organism evidence="2 3">
    <name type="scientific">Candidatus Lambdaproteobacteria bacterium RIFOXYD2_FULL_56_26</name>
    <dbReference type="NCBI Taxonomy" id="1817773"/>
    <lineage>
        <taxon>Bacteria</taxon>
        <taxon>Pseudomonadati</taxon>
        <taxon>Pseudomonadota</taxon>
        <taxon>Candidatus Lambdaproteobacteria</taxon>
    </lineage>
</organism>
<comment type="caution">
    <text evidence="2">The sequence shown here is derived from an EMBL/GenBank/DDBJ whole genome shotgun (WGS) entry which is preliminary data.</text>
</comment>
<dbReference type="SMART" id="SM00849">
    <property type="entry name" value="Lactamase_B"/>
    <property type="match status" value="1"/>
</dbReference>
<reference evidence="2 3" key="1">
    <citation type="journal article" date="2016" name="Nat. Commun.">
        <title>Thousands of microbial genomes shed light on interconnected biogeochemical processes in an aquifer system.</title>
        <authorList>
            <person name="Anantharaman K."/>
            <person name="Brown C.T."/>
            <person name="Hug L.A."/>
            <person name="Sharon I."/>
            <person name="Castelle C.J."/>
            <person name="Probst A.J."/>
            <person name="Thomas B.C."/>
            <person name="Singh A."/>
            <person name="Wilkins M.J."/>
            <person name="Karaoz U."/>
            <person name="Brodie E.L."/>
            <person name="Williams K.H."/>
            <person name="Hubbard S.S."/>
            <person name="Banfield J.F."/>
        </authorList>
    </citation>
    <scope>NUCLEOTIDE SEQUENCE [LARGE SCALE GENOMIC DNA]</scope>
</reference>
<protein>
    <recommendedName>
        <fullName evidence="1">Metallo-beta-lactamase domain-containing protein</fullName>
    </recommendedName>
</protein>
<dbReference type="PANTHER" id="PTHR42951">
    <property type="entry name" value="METALLO-BETA-LACTAMASE DOMAIN-CONTAINING"/>
    <property type="match status" value="1"/>
</dbReference>
<name>A0A1F6GZM2_9PROT</name>
<gene>
    <name evidence="2" type="ORF">A2557_13840</name>
</gene>
<sequence length="316" mass="35902">MAPTYQVKIHKIPTPYLVGPVDIFELWGAGKHLLVDTGPPTKEARDYLSSQIDLASLDYLLLTHCHPDHYGQAQFIVEQSKAEVLMVKLDHELYRLFDQRMEFLGQEFKAMGFPLPWLLLFEATMPRFQGTIPFPKRAGLLEENGDLLARLGISYFLAPGHSQSDVIYLFDQKAITGDVLLRNIFSAPLLDMDLSLGQGRFSNYRAYCNTVGKLEVLKGRQVLPSHNDWIEGVEEQILFYCHKILHRARKLEPLLEQGLDLHQCLKSLFPGLISAPFKLYIKAGELCFLKDYLEDPQRLHEPLAQLGLLEALGING</sequence>